<evidence type="ECO:0000256" key="6">
    <source>
        <dbReference type="ARBA" id="ARBA00022801"/>
    </source>
</evidence>
<keyword evidence="2 8" id="KW-0819">tRNA processing</keyword>
<evidence type="ECO:0000256" key="8">
    <source>
        <dbReference type="HAMAP-Rule" id="MF_01818"/>
    </source>
</evidence>
<evidence type="ECO:0000313" key="10">
    <source>
        <dbReference type="Proteomes" id="UP001209229"/>
    </source>
</evidence>
<dbReference type="PANTHER" id="PTHR46018:SF2">
    <property type="entry name" value="ZINC PHOSPHODIESTERASE ELAC PROTEIN 1"/>
    <property type="match status" value="1"/>
</dbReference>
<dbReference type="InterPro" id="IPR036866">
    <property type="entry name" value="RibonucZ/Hydroxyglut_hydro"/>
</dbReference>
<comment type="catalytic activity">
    <reaction evidence="8">
        <text>Endonucleolytic cleavage of RNA, removing extra 3' nucleotides from tRNA precursor, generating 3' termini of tRNAs. A 3'-hydroxy group is left at the tRNA terminus and a 5'-phosphoryl group is left at the trailer molecule.</text>
        <dbReference type="EC" id="3.1.26.11"/>
    </reaction>
</comment>
<comment type="similarity">
    <text evidence="8">Belongs to the RNase Z family.</text>
</comment>
<dbReference type="CDD" id="cd07717">
    <property type="entry name" value="RNaseZ_ZiPD-like_MBL-fold"/>
    <property type="match status" value="1"/>
</dbReference>
<evidence type="ECO:0000313" key="9">
    <source>
        <dbReference type="EMBL" id="MCW3786481.1"/>
    </source>
</evidence>
<dbReference type="Proteomes" id="UP001209229">
    <property type="component" value="Unassembled WGS sequence"/>
</dbReference>
<comment type="cofactor">
    <cofactor evidence="8">
        <name>Zn(2+)</name>
        <dbReference type="ChEBI" id="CHEBI:29105"/>
    </cofactor>
    <text evidence="8">Binds 2 Zn(2+) ions.</text>
</comment>
<protein>
    <recommendedName>
        <fullName evidence="8">Ribonuclease Z</fullName>
        <shortName evidence="8">RNase Z</shortName>
        <ecNumber evidence="8">3.1.26.11</ecNumber>
    </recommendedName>
    <alternativeName>
        <fullName evidence="8">tRNA 3 endonuclease</fullName>
    </alternativeName>
    <alternativeName>
        <fullName evidence="8">tRNase Z</fullName>
    </alternativeName>
</protein>
<evidence type="ECO:0000256" key="3">
    <source>
        <dbReference type="ARBA" id="ARBA00022722"/>
    </source>
</evidence>
<comment type="function">
    <text evidence="8">Zinc phosphodiesterase, which displays some tRNA 3'-processing endonuclease activity. Probably involved in tRNA maturation, by removing a 3'-trailer from precursor tRNA.</text>
</comment>
<feature type="binding site" evidence="8">
    <location>
        <position position="144"/>
    </location>
    <ligand>
        <name>Zn(2+)</name>
        <dbReference type="ChEBI" id="CHEBI:29105"/>
        <label>1</label>
        <note>catalytic</note>
    </ligand>
</feature>
<organism evidence="9 10">
    <name type="scientific">Plebeiibacterium sediminum</name>
    <dbReference type="NCBI Taxonomy" id="2992112"/>
    <lineage>
        <taxon>Bacteria</taxon>
        <taxon>Pseudomonadati</taxon>
        <taxon>Bacteroidota</taxon>
        <taxon>Bacteroidia</taxon>
        <taxon>Marinilabiliales</taxon>
        <taxon>Marinilabiliaceae</taxon>
        <taxon>Plebeiibacterium</taxon>
    </lineage>
</organism>
<feature type="binding site" evidence="8">
    <location>
        <position position="214"/>
    </location>
    <ligand>
        <name>Zn(2+)</name>
        <dbReference type="ChEBI" id="CHEBI:29105"/>
        <label>2</label>
        <note>catalytic</note>
    </ligand>
</feature>
<dbReference type="GO" id="GO:0042781">
    <property type="term" value="F:3'-tRNA processing endoribonuclease activity"/>
    <property type="evidence" value="ECO:0007669"/>
    <property type="project" value="UniProtKB-UniRule"/>
</dbReference>
<keyword evidence="5 8" id="KW-0255">Endonuclease</keyword>
<proteinExistence type="inferred from homology"/>
<evidence type="ECO:0000256" key="5">
    <source>
        <dbReference type="ARBA" id="ARBA00022759"/>
    </source>
</evidence>
<evidence type="ECO:0000256" key="4">
    <source>
        <dbReference type="ARBA" id="ARBA00022723"/>
    </source>
</evidence>
<dbReference type="Pfam" id="PF23023">
    <property type="entry name" value="Anti-Pycsar_Apyc1"/>
    <property type="match status" value="1"/>
</dbReference>
<dbReference type="EC" id="3.1.26.11" evidence="8"/>
<feature type="binding site" evidence="8">
    <location>
        <position position="272"/>
    </location>
    <ligand>
        <name>Zn(2+)</name>
        <dbReference type="ChEBI" id="CHEBI:29105"/>
        <label>2</label>
        <note>catalytic</note>
    </ligand>
</feature>
<keyword evidence="10" id="KW-1185">Reference proteome</keyword>
<evidence type="ECO:0000256" key="2">
    <source>
        <dbReference type="ARBA" id="ARBA00022694"/>
    </source>
</evidence>
<dbReference type="InterPro" id="IPR013471">
    <property type="entry name" value="RNase_Z/BN"/>
</dbReference>
<feature type="binding site" evidence="8">
    <location>
        <position position="214"/>
    </location>
    <ligand>
        <name>Zn(2+)</name>
        <dbReference type="ChEBI" id="CHEBI:29105"/>
        <label>1</label>
        <note>catalytic</note>
    </ligand>
</feature>
<evidence type="ECO:0000256" key="7">
    <source>
        <dbReference type="ARBA" id="ARBA00022833"/>
    </source>
</evidence>
<feature type="binding site" evidence="8">
    <location>
        <position position="66"/>
    </location>
    <ligand>
        <name>Zn(2+)</name>
        <dbReference type="ChEBI" id="CHEBI:29105"/>
        <label>1</label>
        <note>catalytic</note>
    </ligand>
</feature>
<keyword evidence="6 8" id="KW-0378">Hydrolase</keyword>
<name>A0AAE3SES0_9BACT</name>
<dbReference type="NCBIfam" id="NF000801">
    <property type="entry name" value="PRK00055.1-3"/>
    <property type="match status" value="1"/>
</dbReference>
<comment type="subunit">
    <text evidence="1 8">Homodimer.</text>
</comment>
<gene>
    <name evidence="8" type="primary">rnz</name>
    <name evidence="9" type="ORF">OM075_08375</name>
</gene>
<feature type="binding site" evidence="8">
    <location>
        <position position="69"/>
    </location>
    <ligand>
        <name>Zn(2+)</name>
        <dbReference type="ChEBI" id="CHEBI:29105"/>
        <label>2</label>
        <note>catalytic</note>
    </ligand>
</feature>
<evidence type="ECO:0000256" key="1">
    <source>
        <dbReference type="ARBA" id="ARBA00011738"/>
    </source>
</evidence>
<dbReference type="NCBIfam" id="TIGR02651">
    <property type="entry name" value="RNase_Z"/>
    <property type="match status" value="1"/>
</dbReference>
<feature type="binding site" evidence="8">
    <location>
        <position position="64"/>
    </location>
    <ligand>
        <name>Zn(2+)</name>
        <dbReference type="ChEBI" id="CHEBI:29105"/>
        <label>1</label>
        <note>catalytic</note>
    </ligand>
</feature>
<dbReference type="SUPFAM" id="SSF56281">
    <property type="entry name" value="Metallo-hydrolase/oxidoreductase"/>
    <property type="match status" value="1"/>
</dbReference>
<dbReference type="RefSeq" id="WP_301190045.1">
    <property type="nucleotide sequence ID" value="NZ_JAPDPJ010000014.1"/>
</dbReference>
<dbReference type="EMBL" id="JAPDPJ010000014">
    <property type="protein sequence ID" value="MCW3786481.1"/>
    <property type="molecule type" value="Genomic_DNA"/>
</dbReference>
<keyword evidence="4 8" id="KW-0479">Metal-binding</keyword>
<dbReference type="AlphaFoldDB" id="A0AAE3SES0"/>
<accession>A0AAE3SES0</accession>
<dbReference type="HAMAP" id="MF_01818">
    <property type="entry name" value="RNase_Z_BN"/>
    <property type="match status" value="1"/>
</dbReference>
<comment type="caution">
    <text evidence="9">The sequence shown here is derived from an EMBL/GenBank/DDBJ whole genome shotgun (WGS) entry which is preliminary data.</text>
</comment>
<reference evidence="9" key="1">
    <citation type="submission" date="2022-10" db="EMBL/GenBank/DDBJ databases">
        <authorList>
            <person name="Yu W.X."/>
        </authorList>
    </citation>
    <scope>NUCLEOTIDE SEQUENCE</scope>
    <source>
        <strain evidence="9">AAT</strain>
    </source>
</reference>
<keyword evidence="7 8" id="KW-0862">Zinc</keyword>
<dbReference type="Gene3D" id="3.60.15.10">
    <property type="entry name" value="Ribonuclease Z/Hydroxyacylglutathione hydrolase-like"/>
    <property type="match status" value="1"/>
</dbReference>
<sequence length="306" mass="35243">MSKTFSITILGSNSALPTSERYPTAQVLNVSERFFLIDCGEGTQIQLRRNRIKFSKINHIFISHLHGDHCFGLIGLISTMGLLGRIVDLHIHCHPDLEKILVPQLDYFCKDMPFKVIFDCFDWKKQDMIYEDKNMEVYTIPLVHRVPTVGFLFKEKVAERKVRKEFVFKYQPSIKEIIAIKHGEPYYTKDGELILNEDITIEPPKPLAYAFCTDTRPAKKAIDQIKDVDLLYHESTFLKEDKKLAHKTYHSTAEQAANIAKEANVKQLMIGHYSTRYKDLSLFLEEAKTVFENTVLGREGVVVTLA</sequence>
<dbReference type="PANTHER" id="PTHR46018">
    <property type="entry name" value="ZINC PHOSPHODIESTERASE ELAC PROTEIN 1"/>
    <property type="match status" value="1"/>
</dbReference>
<keyword evidence="3 8" id="KW-0540">Nuclease</keyword>
<feature type="active site" description="Proton acceptor" evidence="8">
    <location>
        <position position="68"/>
    </location>
</feature>
<dbReference type="GO" id="GO:0008270">
    <property type="term" value="F:zinc ion binding"/>
    <property type="evidence" value="ECO:0007669"/>
    <property type="project" value="UniProtKB-UniRule"/>
</dbReference>
<feature type="binding site" evidence="8">
    <location>
        <position position="68"/>
    </location>
    <ligand>
        <name>Zn(2+)</name>
        <dbReference type="ChEBI" id="CHEBI:29105"/>
        <label>2</label>
        <note>catalytic</note>
    </ligand>
</feature>